<proteinExistence type="predicted"/>
<keyword evidence="2" id="KW-1185">Reference proteome</keyword>
<evidence type="ECO:0000313" key="2">
    <source>
        <dbReference type="Proteomes" id="UP001150581"/>
    </source>
</evidence>
<gene>
    <name evidence="1" type="primary">PMT2_6</name>
    <name evidence="1" type="ORF">LPJ66_004622</name>
</gene>
<dbReference type="EC" id="2.4.1.109" evidence="1"/>
<accession>A0ACC1INK5</accession>
<evidence type="ECO:0000313" key="1">
    <source>
        <dbReference type="EMBL" id="KAJ1895394.1"/>
    </source>
</evidence>
<dbReference type="EMBL" id="JANBPG010000573">
    <property type="protein sequence ID" value="KAJ1895394.1"/>
    <property type="molecule type" value="Genomic_DNA"/>
</dbReference>
<feature type="non-terminal residue" evidence="1">
    <location>
        <position position="669"/>
    </location>
</feature>
<dbReference type="Proteomes" id="UP001150581">
    <property type="component" value="Unassembled WGS sequence"/>
</dbReference>
<comment type="caution">
    <text evidence="1">The sequence shown here is derived from an EMBL/GenBank/DDBJ whole genome shotgun (WGS) entry which is preliminary data.</text>
</comment>
<sequence>MIADSQAQAQQQLRRRGHHHDDSHDPTQSETKVTDIAASSNISSDSDKYDHHYTLATESAEYAELTQAPDATEFDNIDKMVSLVLTALCLFTRLYQIGRRSVVSWDETHFGKFGANYINRTFYHDVHPPLAKMLVGLGEYLGGHNGFFAYTSGATFPEHINYTFQRAFLAVIGALVVPFAYRTCRFLGFGRSAALMAASFVLFDNAMCVISRFILLDPPLLCFTALSLLGYAGFAAQRSRPFTFVWWRWLAFTGIALGLVISSKWVGLFAIVLVGLCTIEELLAMYSDRKTMATTQLQHWAARALCLIVIPALIYVASFKMHFALLNTRGSGDYKMPSAFQALQNNSVVSIQPHDVAFGSQITMRSHLPGFGLIHANSTHQFPDRDREIIAGGVAGKQKNNWWTVVSGNFTQETTSSPVTHIGDSQLIRLAHVGTGHYLRTGRSPPYHLGWDRRVFVGGNQTTPSLWDIWRVHIVEEESPKPRAQLYTVTTTFRLFNVMSGCLLQASGSRFPKEVARQMSELICTDANTTKSEDTLWNIEQVRDKRFARADFSQLVKRRLLRDTLWINREMAMSNNGLIPDPDHYKTIESSPWTWPFLLYPMRMVSWADNSVKYYEIGNPILWWASTLCCLLYPLQMVYWLVQWQRQQAQERWQAGEFRQFWDTTKLLW</sequence>
<keyword evidence="1" id="KW-0328">Glycosyltransferase</keyword>
<keyword evidence="1" id="KW-0808">Transferase</keyword>
<protein>
    <submittedName>
        <fullName evidence="1">Protein O-mannosyltransferase 2</fullName>
        <ecNumber evidence="1">2.4.1.109</ecNumber>
    </submittedName>
</protein>
<name>A0ACC1INK5_9FUNG</name>
<organism evidence="1 2">
    <name type="scientific">Kickxella alabastrina</name>
    <dbReference type="NCBI Taxonomy" id="61397"/>
    <lineage>
        <taxon>Eukaryota</taxon>
        <taxon>Fungi</taxon>
        <taxon>Fungi incertae sedis</taxon>
        <taxon>Zoopagomycota</taxon>
        <taxon>Kickxellomycotina</taxon>
        <taxon>Kickxellomycetes</taxon>
        <taxon>Kickxellales</taxon>
        <taxon>Kickxellaceae</taxon>
        <taxon>Kickxella</taxon>
    </lineage>
</organism>
<reference evidence="1" key="1">
    <citation type="submission" date="2022-07" db="EMBL/GenBank/DDBJ databases">
        <title>Phylogenomic reconstructions and comparative analyses of Kickxellomycotina fungi.</title>
        <authorList>
            <person name="Reynolds N.K."/>
            <person name="Stajich J.E."/>
            <person name="Barry K."/>
            <person name="Grigoriev I.V."/>
            <person name="Crous P."/>
            <person name="Smith M.E."/>
        </authorList>
    </citation>
    <scope>NUCLEOTIDE SEQUENCE</scope>
    <source>
        <strain evidence="1">Benny 63K</strain>
    </source>
</reference>